<reference evidence="6 7" key="1">
    <citation type="submission" date="2019-12" db="EMBL/GenBank/DDBJ databases">
        <title>Whole genome sequences of Lactococcus raffinolactis strains isolated from sewage.</title>
        <authorList>
            <person name="Ybazeta G."/>
            <person name="Ross M."/>
            <person name="Brabant-Kirwan D."/>
            <person name="Saleh M."/>
            <person name="Dillon J.A."/>
            <person name="Splinter K."/>
            <person name="Nokhbeh R."/>
        </authorList>
    </citation>
    <scope>NUCLEOTIDE SEQUENCE [LARGE SCALE GENOMIC DNA]</scope>
    <source>
        <strain evidence="6 7">Lr_19_14</strain>
    </source>
</reference>
<gene>
    <name evidence="6" type="ORF">GU334_11490</name>
</gene>
<evidence type="ECO:0000256" key="2">
    <source>
        <dbReference type="ARBA" id="ARBA00022747"/>
    </source>
</evidence>
<protein>
    <submittedName>
        <fullName evidence="6">Restriction endonuclease subunit S</fullName>
    </submittedName>
</protein>
<sequence>MKEKVQAPELRFDGFTDDWEKRKLGELTERVTRKNKDLVSTRPLTISAQDGLVDQNEFFDKRIASKDVSGYFLVENGEFAYNKSYSNGYPWGAIKRLDKYENGVLSTLYIVFKSTDVNSNFLVTYYNTSVWYKEVSKNAAEGARNHGLLNIAPADFFKTELKIPTSNNEQEKIGAFFKQLANLIALHQRKLDLLKEQKKGYLQKMFPKNGAKVPELRFAGFADDWEERKLKELGDIQTGNTPPTSDSDNYSLDGVLWVTPTDIKSLVISNTAKKLSQVGVTKARIAKAGSILVTSIASIGKNTLLRMDAGFNQQINSLTPTSENDSYFLLTQSEKWSEKMKQTAASATMQIVNKTDFSNISTYVPVHKEEQEKIGSFFKQLDDTIALHQRKLDLLKEQKKGFLQKMFV</sequence>
<dbReference type="REBASE" id="394790">
    <property type="entry name" value="S.Lra1914ORF11485P"/>
</dbReference>
<dbReference type="GO" id="GO:0009307">
    <property type="term" value="P:DNA restriction-modification system"/>
    <property type="evidence" value="ECO:0007669"/>
    <property type="project" value="UniProtKB-KW"/>
</dbReference>
<proteinExistence type="inferred from homology"/>
<keyword evidence="4" id="KW-0175">Coiled coil</keyword>
<dbReference type="CDD" id="cd17286">
    <property type="entry name" value="RMtype1_S_Lla161ORF747P_TRD1-CR1_like"/>
    <property type="match status" value="1"/>
</dbReference>
<feature type="domain" description="Type I restriction modification DNA specificity" evidence="5">
    <location>
        <begin position="223"/>
        <end position="396"/>
    </location>
</feature>
<dbReference type="EMBL" id="CP047628">
    <property type="protein sequence ID" value="QIW59485.1"/>
    <property type="molecule type" value="Genomic_DNA"/>
</dbReference>
<dbReference type="InterPro" id="IPR052021">
    <property type="entry name" value="Type-I_RS_S_subunit"/>
</dbReference>
<accession>A0AAE6YNY2</accession>
<organism evidence="6 7">
    <name type="scientific">Pseudolactococcus raffinolactis</name>
    <dbReference type="NCBI Taxonomy" id="1366"/>
    <lineage>
        <taxon>Bacteria</taxon>
        <taxon>Bacillati</taxon>
        <taxon>Bacillota</taxon>
        <taxon>Bacilli</taxon>
        <taxon>Lactobacillales</taxon>
        <taxon>Streptococcaceae</taxon>
        <taxon>Pseudolactococcus</taxon>
    </lineage>
</organism>
<keyword evidence="6" id="KW-0378">Hydrolase</keyword>
<dbReference type="RefSeq" id="WP_167841627.1">
    <property type="nucleotide sequence ID" value="NZ_CP047628.1"/>
</dbReference>
<name>A0AAE6YNY2_9LACT</name>
<evidence type="ECO:0000313" key="7">
    <source>
        <dbReference type="Proteomes" id="UP000501558"/>
    </source>
</evidence>
<dbReference type="Gene3D" id="3.90.220.20">
    <property type="entry name" value="DNA methylase specificity domains"/>
    <property type="match status" value="2"/>
</dbReference>
<dbReference type="AlphaFoldDB" id="A0AAE6YNY2"/>
<feature type="coiled-coil region" evidence="4">
    <location>
        <begin position="177"/>
        <end position="204"/>
    </location>
</feature>
<keyword evidence="6" id="KW-0540">Nuclease</keyword>
<keyword evidence="6" id="KW-0255">Endonuclease</keyword>
<dbReference type="PANTHER" id="PTHR30408:SF12">
    <property type="entry name" value="TYPE I RESTRICTION ENZYME MJAVIII SPECIFICITY SUBUNIT"/>
    <property type="match status" value="1"/>
</dbReference>
<keyword evidence="2" id="KW-0680">Restriction system</keyword>
<evidence type="ECO:0000259" key="5">
    <source>
        <dbReference type="Pfam" id="PF01420"/>
    </source>
</evidence>
<evidence type="ECO:0000313" key="6">
    <source>
        <dbReference type="EMBL" id="QIW59485.1"/>
    </source>
</evidence>
<evidence type="ECO:0000256" key="4">
    <source>
        <dbReference type="SAM" id="Coils"/>
    </source>
</evidence>
<dbReference type="Gene3D" id="1.10.287.1120">
    <property type="entry name" value="Bipartite methylase S protein"/>
    <property type="match status" value="1"/>
</dbReference>
<comment type="similarity">
    <text evidence="1">Belongs to the type-I restriction system S methylase family.</text>
</comment>
<evidence type="ECO:0000256" key="1">
    <source>
        <dbReference type="ARBA" id="ARBA00010923"/>
    </source>
</evidence>
<dbReference type="PANTHER" id="PTHR30408">
    <property type="entry name" value="TYPE-1 RESTRICTION ENZYME ECOKI SPECIFICITY PROTEIN"/>
    <property type="match status" value="1"/>
</dbReference>
<keyword evidence="7" id="KW-1185">Reference proteome</keyword>
<dbReference type="SUPFAM" id="SSF116734">
    <property type="entry name" value="DNA methylase specificity domain"/>
    <property type="match status" value="2"/>
</dbReference>
<keyword evidence="3" id="KW-0238">DNA-binding</keyword>
<dbReference type="Pfam" id="PF01420">
    <property type="entry name" value="Methylase_S"/>
    <property type="match status" value="1"/>
</dbReference>
<dbReference type="Proteomes" id="UP000501558">
    <property type="component" value="Chromosome"/>
</dbReference>
<dbReference type="InterPro" id="IPR000055">
    <property type="entry name" value="Restrct_endonuc_typeI_TRD"/>
</dbReference>
<dbReference type="GO" id="GO:0003677">
    <property type="term" value="F:DNA binding"/>
    <property type="evidence" value="ECO:0007669"/>
    <property type="project" value="UniProtKB-KW"/>
</dbReference>
<dbReference type="GO" id="GO:0004519">
    <property type="term" value="F:endonuclease activity"/>
    <property type="evidence" value="ECO:0007669"/>
    <property type="project" value="UniProtKB-KW"/>
</dbReference>
<dbReference type="InterPro" id="IPR044946">
    <property type="entry name" value="Restrct_endonuc_typeI_TRD_sf"/>
</dbReference>
<evidence type="ECO:0000256" key="3">
    <source>
        <dbReference type="ARBA" id="ARBA00023125"/>
    </source>
</evidence>